<accession>A0A6L6U8X4</accession>
<evidence type="ECO:0000313" key="4">
    <source>
        <dbReference type="Proteomes" id="UP000478208"/>
    </source>
</evidence>
<feature type="compositionally biased region" description="Acidic residues" evidence="1">
    <location>
        <begin position="423"/>
        <end position="434"/>
    </location>
</feature>
<gene>
    <name evidence="3" type="ORF">GN138_09235</name>
</gene>
<sequence>MKKIILLSLVFLTVFSCGDEVEFNSPAFQGDRENELWRASSFSASIDTNGFLTITGSNNYETVNLNVPTVSENTFVVGEVDLMEAEYIDAFGEVYSTNNTPDESVSVYPELGEIVISEIDMVNKTFTGTYRFLAFDEDGLSSIGFTNGIFYKVPLISGDIPTNPIVCADVEDLASDALIAYEATFSPSLDFVSSEDFATACANYMDALYTQQGYCGDPDGAIQALIDELGDCTLPCEYATANVEEALSQYSTATIGNFNEKCAQYAQYLQDEIDICGDSDGSLQIKIDELDCGDDDSDSVPNVFEDFNGNEDFEDDDTDGDGVPNYLDNDDDGDGVLTEYEAVDEDGNPADTDGDGDVDYLDDDDDGDGILTIYENADPNGDGNLDDAVDTDGDGVPDYLDNDDDGDGILTIDENADPNGDGNPDDAVDADSDGVPDYLQA</sequence>
<dbReference type="GO" id="GO:0005509">
    <property type="term" value="F:calcium ion binding"/>
    <property type="evidence" value="ECO:0007669"/>
    <property type="project" value="InterPro"/>
</dbReference>
<dbReference type="Proteomes" id="UP000478208">
    <property type="component" value="Unassembled WGS sequence"/>
</dbReference>
<reference evidence="3 4" key="1">
    <citation type="submission" date="2019-12" db="EMBL/GenBank/DDBJ databases">
        <authorList>
            <person name="Li J."/>
        </authorList>
    </citation>
    <scope>NUCLEOTIDE SEQUENCE [LARGE SCALE GENOMIC DNA]</scope>
    <source>
        <strain evidence="3 4">HL2-2</strain>
    </source>
</reference>
<protein>
    <submittedName>
        <fullName evidence="3">Uncharacterized protein</fullName>
    </submittedName>
</protein>
<feature type="signal peptide" evidence="2">
    <location>
        <begin position="1"/>
        <end position="18"/>
    </location>
</feature>
<evidence type="ECO:0000313" key="3">
    <source>
        <dbReference type="EMBL" id="MUU78628.1"/>
    </source>
</evidence>
<feature type="compositionally biased region" description="Acidic residues" evidence="1">
    <location>
        <begin position="384"/>
        <end position="407"/>
    </location>
</feature>
<comment type="caution">
    <text evidence="3">The sequence shown here is derived from an EMBL/GenBank/DDBJ whole genome shotgun (WGS) entry which is preliminary data.</text>
</comment>
<dbReference type="PROSITE" id="PS51257">
    <property type="entry name" value="PROKAR_LIPOPROTEIN"/>
    <property type="match status" value="1"/>
</dbReference>
<dbReference type="EMBL" id="WOWS01000003">
    <property type="protein sequence ID" value="MUU78628.1"/>
    <property type="molecule type" value="Genomic_DNA"/>
</dbReference>
<feature type="chain" id="PRO_5027119571" evidence="2">
    <location>
        <begin position="19"/>
        <end position="441"/>
    </location>
</feature>
<dbReference type="InterPro" id="IPR046219">
    <property type="entry name" value="DUF6252"/>
</dbReference>
<dbReference type="AlphaFoldDB" id="A0A6L6U8X4"/>
<evidence type="ECO:0000256" key="1">
    <source>
        <dbReference type="SAM" id="MobiDB-lite"/>
    </source>
</evidence>
<organism evidence="3 4">
    <name type="scientific">Winogradskyella endarachnes</name>
    <dbReference type="NCBI Taxonomy" id="2681965"/>
    <lineage>
        <taxon>Bacteria</taxon>
        <taxon>Pseudomonadati</taxon>
        <taxon>Bacteroidota</taxon>
        <taxon>Flavobacteriia</taxon>
        <taxon>Flavobacteriales</taxon>
        <taxon>Flavobacteriaceae</taxon>
        <taxon>Winogradskyella</taxon>
    </lineage>
</organism>
<feature type="region of interest" description="Disordered" evidence="1">
    <location>
        <begin position="307"/>
        <end position="441"/>
    </location>
</feature>
<keyword evidence="4" id="KW-1185">Reference proteome</keyword>
<dbReference type="Gene3D" id="4.10.1080.10">
    <property type="entry name" value="TSP type-3 repeat"/>
    <property type="match status" value="1"/>
</dbReference>
<feature type="compositionally biased region" description="Acidic residues" evidence="1">
    <location>
        <begin position="308"/>
        <end position="320"/>
    </location>
</feature>
<feature type="compositionally biased region" description="Acidic residues" evidence="1">
    <location>
        <begin position="341"/>
        <end position="368"/>
    </location>
</feature>
<keyword evidence="2" id="KW-0732">Signal</keyword>
<proteinExistence type="predicted"/>
<dbReference type="InterPro" id="IPR028974">
    <property type="entry name" value="TSP_type-3_rpt"/>
</dbReference>
<evidence type="ECO:0000256" key="2">
    <source>
        <dbReference type="SAM" id="SignalP"/>
    </source>
</evidence>
<dbReference type="Pfam" id="PF19765">
    <property type="entry name" value="DUF6252"/>
    <property type="match status" value="1"/>
</dbReference>
<dbReference type="RefSeq" id="WP_157363517.1">
    <property type="nucleotide sequence ID" value="NZ_WOWS01000003.1"/>
</dbReference>
<name>A0A6L6U8X4_9FLAO</name>